<protein>
    <submittedName>
        <fullName evidence="1">Uncharacterized protein</fullName>
    </submittedName>
</protein>
<accession>G5BRU5</accession>
<dbReference type="Proteomes" id="UP000006813">
    <property type="component" value="Unassembled WGS sequence"/>
</dbReference>
<evidence type="ECO:0000313" key="2">
    <source>
        <dbReference type="Proteomes" id="UP000006813"/>
    </source>
</evidence>
<dbReference type="EMBL" id="JH171561">
    <property type="protein sequence ID" value="EHB12007.1"/>
    <property type="molecule type" value="Genomic_DNA"/>
</dbReference>
<gene>
    <name evidence="1" type="ORF">GW7_15527</name>
</gene>
<dbReference type="InParanoid" id="G5BRU5"/>
<organism evidence="1 2">
    <name type="scientific">Heterocephalus glaber</name>
    <name type="common">Naked mole rat</name>
    <dbReference type="NCBI Taxonomy" id="10181"/>
    <lineage>
        <taxon>Eukaryota</taxon>
        <taxon>Metazoa</taxon>
        <taxon>Chordata</taxon>
        <taxon>Craniata</taxon>
        <taxon>Vertebrata</taxon>
        <taxon>Euteleostomi</taxon>
        <taxon>Mammalia</taxon>
        <taxon>Eutheria</taxon>
        <taxon>Euarchontoglires</taxon>
        <taxon>Glires</taxon>
        <taxon>Rodentia</taxon>
        <taxon>Hystricomorpha</taxon>
        <taxon>Bathyergidae</taxon>
        <taxon>Heterocephalus</taxon>
    </lineage>
</organism>
<proteinExistence type="predicted"/>
<dbReference type="AlphaFoldDB" id="G5BRU5"/>
<name>G5BRU5_HETGA</name>
<sequence>MKLLPAPGGTWPGTLGSIRRGTQVPDLQGLLGQRRALDFQPGHYQYKFQRQLRDSVSFSRAPPLAPENYTPAAHPRGARALDTKIKRGHYLAKQALVDKRGGGGAALLWVSRAQGG</sequence>
<evidence type="ECO:0000313" key="1">
    <source>
        <dbReference type="EMBL" id="EHB12007.1"/>
    </source>
</evidence>
<reference evidence="1 2" key="1">
    <citation type="journal article" date="2011" name="Nature">
        <title>Genome sequencing reveals insights into physiology and longevity of the naked mole rat.</title>
        <authorList>
            <person name="Kim E.B."/>
            <person name="Fang X."/>
            <person name="Fushan A.A."/>
            <person name="Huang Z."/>
            <person name="Lobanov A.V."/>
            <person name="Han L."/>
            <person name="Marino S.M."/>
            <person name="Sun X."/>
            <person name="Turanov A.A."/>
            <person name="Yang P."/>
            <person name="Yim S.H."/>
            <person name="Zhao X."/>
            <person name="Kasaikina M.V."/>
            <person name="Stoletzki N."/>
            <person name="Peng C."/>
            <person name="Polak P."/>
            <person name="Xiong Z."/>
            <person name="Kiezun A."/>
            <person name="Zhu Y."/>
            <person name="Chen Y."/>
            <person name="Kryukov G.V."/>
            <person name="Zhang Q."/>
            <person name="Peshkin L."/>
            <person name="Yang L."/>
            <person name="Bronson R.T."/>
            <person name="Buffenstein R."/>
            <person name="Wang B."/>
            <person name="Han C."/>
            <person name="Li Q."/>
            <person name="Chen L."/>
            <person name="Zhao W."/>
            <person name="Sunyaev S.R."/>
            <person name="Park T.J."/>
            <person name="Zhang G."/>
            <person name="Wang J."/>
            <person name="Gladyshev V.N."/>
        </authorList>
    </citation>
    <scope>NUCLEOTIDE SEQUENCE [LARGE SCALE GENOMIC DNA]</scope>
</reference>